<dbReference type="GO" id="GO:0016747">
    <property type="term" value="F:acyltransferase activity, transferring groups other than amino-acyl groups"/>
    <property type="evidence" value="ECO:0007669"/>
    <property type="project" value="TreeGrafter"/>
</dbReference>
<dbReference type="Pfam" id="PF02458">
    <property type="entry name" value="Transferase"/>
    <property type="match status" value="2"/>
</dbReference>
<organism evidence="4 5">
    <name type="scientific">Miscanthus lutarioriparius</name>
    <dbReference type="NCBI Taxonomy" id="422564"/>
    <lineage>
        <taxon>Eukaryota</taxon>
        <taxon>Viridiplantae</taxon>
        <taxon>Streptophyta</taxon>
        <taxon>Embryophyta</taxon>
        <taxon>Tracheophyta</taxon>
        <taxon>Spermatophyta</taxon>
        <taxon>Magnoliopsida</taxon>
        <taxon>Liliopsida</taxon>
        <taxon>Poales</taxon>
        <taxon>Poaceae</taxon>
        <taxon>PACMAD clade</taxon>
        <taxon>Panicoideae</taxon>
        <taxon>Andropogonodae</taxon>
        <taxon>Andropogoneae</taxon>
        <taxon>Saccharinae</taxon>
        <taxon>Miscanthus</taxon>
    </lineage>
</organism>
<accession>A0A811NDK3</accession>
<dbReference type="PANTHER" id="PTHR31642:SF16">
    <property type="entry name" value="OS08G0543400 PROTEIN"/>
    <property type="match status" value="1"/>
</dbReference>
<dbReference type="OrthoDB" id="1932220at2759"/>
<comment type="similarity">
    <text evidence="1">Belongs to the plant acyltransferase family.</text>
</comment>
<comment type="caution">
    <text evidence="4">The sequence shown here is derived from an EMBL/GenBank/DDBJ whole genome shotgun (WGS) entry which is preliminary data.</text>
</comment>
<protein>
    <submittedName>
        <fullName evidence="4">Uncharacterized protein</fullName>
    </submittedName>
</protein>
<dbReference type="AlphaFoldDB" id="A0A811NDK3"/>
<keyword evidence="5" id="KW-1185">Reference proteome</keyword>
<gene>
    <name evidence="4" type="ORF">NCGR_LOCUS17455</name>
</gene>
<evidence type="ECO:0000256" key="3">
    <source>
        <dbReference type="ARBA" id="ARBA00023315"/>
    </source>
</evidence>
<sequence>MESLQVIESSFVAPKEATPTKGLWLSPVDLAATRGHTTLVFFYPSGAAFFDAARLKEAMAKALVAFYPLASRLGFDNDGRLEISCNELPCHDRTLLRARSPPVVHPDALSVLHPKVTLSQSSSRPNATEVFPISRDQLVTLKRLCGGASTFCSVSALVWKCAGIARRLPPDTIARLSFPVNVRRRGVLKPPLPARYFGNALVSLCVAGAARDIASEALASVAARINGALARMDDDLVRSAIDYLELADKDIRPQRGSLPETELRIVSWLSLPGHDADFGCGAPQVMSRAESVRGGFVHIMNDAPEKHRGGSAVRVLVCMEATNMKEFQRQLYANIAKQASKL</sequence>
<evidence type="ECO:0000256" key="2">
    <source>
        <dbReference type="ARBA" id="ARBA00022679"/>
    </source>
</evidence>
<proteinExistence type="inferred from homology"/>
<dbReference type="InterPro" id="IPR050317">
    <property type="entry name" value="Plant_Fungal_Acyltransferase"/>
</dbReference>
<dbReference type="Proteomes" id="UP000604825">
    <property type="component" value="Unassembled WGS sequence"/>
</dbReference>
<dbReference type="PANTHER" id="PTHR31642">
    <property type="entry name" value="TRICHOTHECENE 3-O-ACETYLTRANSFERASE"/>
    <property type="match status" value="1"/>
</dbReference>
<evidence type="ECO:0000256" key="1">
    <source>
        <dbReference type="ARBA" id="ARBA00009861"/>
    </source>
</evidence>
<dbReference type="Gene3D" id="3.30.559.10">
    <property type="entry name" value="Chloramphenicol acetyltransferase-like domain"/>
    <property type="match status" value="2"/>
</dbReference>
<keyword evidence="3" id="KW-0012">Acyltransferase</keyword>
<evidence type="ECO:0000313" key="4">
    <source>
        <dbReference type="EMBL" id="CAD6225391.1"/>
    </source>
</evidence>
<name>A0A811NDK3_9POAL</name>
<dbReference type="EMBL" id="CAJGYO010000004">
    <property type="protein sequence ID" value="CAD6225391.1"/>
    <property type="molecule type" value="Genomic_DNA"/>
</dbReference>
<reference evidence="4" key="1">
    <citation type="submission" date="2020-10" db="EMBL/GenBank/DDBJ databases">
        <authorList>
            <person name="Han B."/>
            <person name="Lu T."/>
            <person name="Zhao Q."/>
            <person name="Huang X."/>
            <person name="Zhao Y."/>
        </authorList>
    </citation>
    <scope>NUCLEOTIDE SEQUENCE</scope>
</reference>
<evidence type="ECO:0000313" key="5">
    <source>
        <dbReference type="Proteomes" id="UP000604825"/>
    </source>
</evidence>
<keyword evidence="2" id="KW-0808">Transferase</keyword>
<dbReference type="InterPro" id="IPR023213">
    <property type="entry name" value="CAT-like_dom_sf"/>
</dbReference>